<dbReference type="Pfam" id="PF00512">
    <property type="entry name" value="HisKA"/>
    <property type="match status" value="1"/>
</dbReference>
<sequence>MRLPRSLQARLGLSLGVLLTVLWIAAASVTSLVLRGEIDEVFDSSLQETAQRLLPLAVVDIVGREDDGVTQRLGAIRAHEEYFTYIVRDAEGRILLQSHAADPAVFPAYDGPGFRQTATHRIYNDDALQGTIRITVAEPLEHRAAVVREIQMGLGLPLLIVVPLALLSIVVAVRASLAPLRRFRERLDARHARDMSPVPGDDIPSEIAPVAATLNRLLDRLKATFDAERSFAANAAHELRTPLAGAIAQAQRLQSETRDPAAAARAADIEATLKRLTRTSERLMQLARAEGGQLRLDRSTDLGIVLRIVVEDIARGLAPGRIALSLPPAPVMSDLDPDAFGILCRNLVENAVRHGAQTAPVEVRLSEEGELIVANEGPVLPVETLDRLTTRFERAGASPDGSGLGLAIVAAIADRIESRLVLRSPRSGASSGFEASIKVPVDDLTT</sequence>
<dbReference type="InterPro" id="IPR036097">
    <property type="entry name" value="HisK_dim/P_sf"/>
</dbReference>
<dbReference type="InterPro" id="IPR013727">
    <property type="entry name" value="2CSK_N"/>
</dbReference>
<dbReference type="PROSITE" id="PS50109">
    <property type="entry name" value="HIS_KIN"/>
    <property type="match status" value="1"/>
</dbReference>
<dbReference type="EMBL" id="BMGI01000002">
    <property type="protein sequence ID" value="GGD31090.1"/>
    <property type="molecule type" value="Genomic_DNA"/>
</dbReference>
<evidence type="ECO:0000313" key="15">
    <source>
        <dbReference type="EMBL" id="GGD31090.1"/>
    </source>
</evidence>
<dbReference type="PANTHER" id="PTHR45436:SF14">
    <property type="entry name" value="SENSOR PROTEIN QSEC"/>
    <property type="match status" value="1"/>
</dbReference>
<dbReference type="InterPro" id="IPR050428">
    <property type="entry name" value="TCS_sensor_his_kinase"/>
</dbReference>
<dbReference type="SUPFAM" id="SSF47384">
    <property type="entry name" value="Homodimeric domain of signal transducing histidine kinase"/>
    <property type="match status" value="1"/>
</dbReference>
<keyword evidence="9" id="KW-0067">ATP-binding</keyword>
<evidence type="ECO:0000256" key="3">
    <source>
        <dbReference type="ARBA" id="ARBA00012438"/>
    </source>
</evidence>
<keyword evidence="7" id="KW-0547">Nucleotide-binding</keyword>
<keyword evidence="11" id="KW-0902">Two-component regulatory system</keyword>
<reference evidence="16" key="1">
    <citation type="journal article" date="2019" name="Int. J. Syst. Evol. Microbiol.">
        <title>The Global Catalogue of Microorganisms (GCM) 10K type strain sequencing project: providing services to taxonomists for standard genome sequencing and annotation.</title>
        <authorList>
            <consortium name="The Broad Institute Genomics Platform"/>
            <consortium name="The Broad Institute Genome Sequencing Center for Infectious Disease"/>
            <person name="Wu L."/>
            <person name="Ma J."/>
        </authorList>
    </citation>
    <scope>NUCLEOTIDE SEQUENCE [LARGE SCALE GENOMIC DNA]</scope>
    <source>
        <strain evidence="16">CGMCC 1.12922</strain>
    </source>
</reference>
<evidence type="ECO:0000256" key="12">
    <source>
        <dbReference type="SAM" id="Phobius"/>
    </source>
</evidence>
<protein>
    <recommendedName>
        <fullName evidence="3">histidine kinase</fullName>
        <ecNumber evidence="3">2.7.13.3</ecNumber>
    </recommendedName>
</protein>
<evidence type="ECO:0000313" key="16">
    <source>
        <dbReference type="Proteomes" id="UP000617355"/>
    </source>
</evidence>
<proteinExistence type="predicted"/>
<evidence type="ECO:0000256" key="11">
    <source>
        <dbReference type="ARBA" id="ARBA00023012"/>
    </source>
</evidence>
<evidence type="ECO:0000256" key="8">
    <source>
        <dbReference type="ARBA" id="ARBA00022777"/>
    </source>
</evidence>
<evidence type="ECO:0000256" key="2">
    <source>
        <dbReference type="ARBA" id="ARBA00004141"/>
    </source>
</evidence>
<dbReference type="EC" id="2.7.13.3" evidence="3"/>
<dbReference type="PROSITE" id="PS50885">
    <property type="entry name" value="HAMP"/>
    <property type="match status" value="1"/>
</dbReference>
<keyword evidence="12" id="KW-0472">Membrane</keyword>
<evidence type="ECO:0000256" key="4">
    <source>
        <dbReference type="ARBA" id="ARBA00022553"/>
    </source>
</evidence>
<evidence type="ECO:0000259" key="13">
    <source>
        <dbReference type="PROSITE" id="PS50109"/>
    </source>
</evidence>
<feature type="transmembrane region" description="Helical" evidence="12">
    <location>
        <begin position="154"/>
        <end position="177"/>
    </location>
</feature>
<evidence type="ECO:0000256" key="6">
    <source>
        <dbReference type="ARBA" id="ARBA00022692"/>
    </source>
</evidence>
<dbReference type="SMART" id="SM00388">
    <property type="entry name" value="HisKA"/>
    <property type="match status" value="1"/>
</dbReference>
<keyword evidence="5" id="KW-0808">Transferase</keyword>
<keyword evidence="4" id="KW-0597">Phosphoprotein</keyword>
<dbReference type="SMART" id="SM00387">
    <property type="entry name" value="HATPase_c"/>
    <property type="match status" value="1"/>
</dbReference>
<evidence type="ECO:0000256" key="1">
    <source>
        <dbReference type="ARBA" id="ARBA00000085"/>
    </source>
</evidence>
<comment type="catalytic activity">
    <reaction evidence="1">
        <text>ATP + protein L-histidine = ADP + protein N-phospho-L-histidine.</text>
        <dbReference type="EC" id="2.7.13.3"/>
    </reaction>
</comment>
<keyword evidence="10 12" id="KW-1133">Transmembrane helix</keyword>
<dbReference type="CDD" id="cd00082">
    <property type="entry name" value="HisKA"/>
    <property type="match status" value="1"/>
</dbReference>
<organism evidence="15 16">
    <name type="scientific">Sinisalibacter lacisalsi</name>
    <dbReference type="NCBI Taxonomy" id="1526570"/>
    <lineage>
        <taxon>Bacteria</taxon>
        <taxon>Pseudomonadati</taxon>
        <taxon>Pseudomonadota</taxon>
        <taxon>Alphaproteobacteria</taxon>
        <taxon>Rhodobacterales</taxon>
        <taxon>Roseobacteraceae</taxon>
        <taxon>Sinisalibacter</taxon>
    </lineage>
</organism>
<evidence type="ECO:0000256" key="5">
    <source>
        <dbReference type="ARBA" id="ARBA00022679"/>
    </source>
</evidence>
<dbReference type="GO" id="GO:0016301">
    <property type="term" value="F:kinase activity"/>
    <property type="evidence" value="ECO:0007669"/>
    <property type="project" value="UniProtKB-KW"/>
</dbReference>
<gene>
    <name evidence="15" type="ORF">GCM10011358_13890</name>
</gene>
<comment type="subcellular location">
    <subcellularLocation>
        <location evidence="2">Membrane</location>
        <topology evidence="2">Multi-pass membrane protein</topology>
    </subcellularLocation>
</comment>
<accession>A0ABQ1QM90</accession>
<dbReference type="InterPro" id="IPR003661">
    <property type="entry name" value="HisK_dim/P_dom"/>
</dbReference>
<dbReference type="SUPFAM" id="SSF55874">
    <property type="entry name" value="ATPase domain of HSP90 chaperone/DNA topoisomerase II/histidine kinase"/>
    <property type="match status" value="1"/>
</dbReference>
<dbReference type="Proteomes" id="UP000617355">
    <property type="component" value="Unassembled WGS sequence"/>
</dbReference>
<dbReference type="Pfam" id="PF08521">
    <property type="entry name" value="2CSK_N"/>
    <property type="match status" value="1"/>
</dbReference>
<feature type="domain" description="Histidine kinase" evidence="13">
    <location>
        <begin position="234"/>
        <end position="443"/>
    </location>
</feature>
<dbReference type="Pfam" id="PF02518">
    <property type="entry name" value="HATPase_c"/>
    <property type="match status" value="1"/>
</dbReference>
<dbReference type="InterPro" id="IPR005467">
    <property type="entry name" value="His_kinase_dom"/>
</dbReference>
<keyword evidence="8 15" id="KW-0418">Kinase</keyword>
<dbReference type="Gene3D" id="1.10.287.130">
    <property type="match status" value="1"/>
</dbReference>
<dbReference type="Gene3D" id="3.30.565.10">
    <property type="entry name" value="Histidine kinase-like ATPase, C-terminal domain"/>
    <property type="match status" value="1"/>
</dbReference>
<evidence type="ECO:0000256" key="9">
    <source>
        <dbReference type="ARBA" id="ARBA00022840"/>
    </source>
</evidence>
<dbReference type="RefSeq" id="WP_188526915.1">
    <property type="nucleotide sequence ID" value="NZ_BMGI01000002.1"/>
</dbReference>
<keyword evidence="6 12" id="KW-0812">Transmembrane</keyword>
<name>A0ABQ1QM90_9RHOB</name>
<dbReference type="Gene3D" id="1.20.5.1040">
    <property type="entry name" value="Sensor protein qsec"/>
    <property type="match status" value="1"/>
</dbReference>
<dbReference type="InterPro" id="IPR036890">
    <property type="entry name" value="HATPase_C_sf"/>
</dbReference>
<dbReference type="InterPro" id="IPR003660">
    <property type="entry name" value="HAMP_dom"/>
</dbReference>
<feature type="domain" description="HAMP" evidence="14">
    <location>
        <begin position="174"/>
        <end position="226"/>
    </location>
</feature>
<dbReference type="PANTHER" id="PTHR45436">
    <property type="entry name" value="SENSOR HISTIDINE KINASE YKOH"/>
    <property type="match status" value="1"/>
</dbReference>
<dbReference type="InterPro" id="IPR003594">
    <property type="entry name" value="HATPase_dom"/>
</dbReference>
<comment type="caution">
    <text evidence="15">The sequence shown here is derived from an EMBL/GenBank/DDBJ whole genome shotgun (WGS) entry which is preliminary data.</text>
</comment>
<keyword evidence="16" id="KW-1185">Reference proteome</keyword>
<evidence type="ECO:0000259" key="14">
    <source>
        <dbReference type="PROSITE" id="PS50885"/>
    </source>
</evidence>
<evidence type="ECO:0000256" key="10">
    <source>
        <dbReference type="ARBA" id="ARBA00022989"/>
    </source>
</evidence>
<evidence type="ECO:0000256" key="7">
    <source>
        <dbReference type="ARBA" id="ARBA00022741"/>
    </source>
</evidence>